<organism evidence="15 16">
    <name type="scientific">Riccia fluitans</name>
    <dbReference type="NCBI Taxonomy" id="41844"/>
    <lineage>
        <taxon>Eukaryota</taxon>
        <taxon>Viridiplantae</taxon>
        <taxon>Streptophyta</taxon>
        <taxon>Embryophyta</taxon>
        <taxon>Marchantiophyta</taxon>
        <taxon>Marchantiopsida</taxon>
        <taxon>Marchantiidae</taxon>
        <taxon>Marchantiales</taxon>
        <taxon>Ricciaceae</taxon>
        <taxon>Riccia</taxon>
    </lineage>
</organism>
<dbReference type="InterPro" id="IPR002016">
    <property type="entry name" value="Haem_peroxidase"/>
</dbReference>
<keyword evidence="13" id="KW-0732">Signal</keyword>
<dbReference type="PANTHER" id="PTHR31517">
    <property type="match status" value="1"/>
</dbReference>
<evidence type="ECO:0000313" key="16">
    <source>
        <dbReference type="Proteomes" id="UP001605036"/>
    </source>
</evidence>
<keyword evidence="6 13" id="KW-0560">Oxidoreductase</keyword>
<dbReference type="Proteomes" id="UP001605036">
    <property type="component" value="Unassembled WGS sequence"/>
</dbReference>
<dbReference type="PRINTS" id="PR00458">
    <property type="entry name" value="PEROXIDASE"/>
</dbReference>
<feature type="disulfide bond" evidence="12">
    <location>
        <begin position="38"/>
        <end position="115"/>
    </location>
</feature>
<comment type="similarity">
    <text evidence="13">Belongs to the peroxidase family. Classical plant (class III) peroxidase subfamily.</text>
</comment>
<evidence type="ECO:0000256" key="1">
    <source>
        <dbReference type="ARBA" id="ARBA00000189"/>
    </source>
</evidence>
<dbReference type="InterPro" id="IPR033905">
    <property type="entry name" value="Secretory_peroxidase"/>
</dbReference>
<dbReference type="InterPro" id="IPR019793">
    <property type="entry name" value="Peroxidases_heam-ligand_BS"/>
</dbReference>
<comment type="similarity">
    <text evidence="2">Belongs to the peroxidase family. Ascorbate peroxidase subfamily.</text>
</comment>
<reference evidence="15 16" key="1">
    <citation type="submission" date="2024-09" db="EMBL/GenBank/DDBJ databases">
        <title>Chromosome-scale assembly of Riccia fluitans.</title>
        <authorList>
            <person name="Paukszto L."/>
            <person name="Sawicki J."/>
            <person name="Karawczyk K."/>
            <person name="Piernik-Szablinska J."/>
            <person name="Szczecinska M."/>
            <person name="Mazdziarz M."/>
        </authorList>
    </citation>
    <scope>NUCLEOTIDE SEQUENCE [LARGE SCALE GENOMIC DNA]</scope>
    <source>
        <strain evidence="15">Rf_01</strain>
        <tissue evidence="15">Aerial parts of the thallus</tissue>
    </source>
</reference>
<keyword evidence="5 11" id="KW-0479">Metal-binding</keyword>
<feature type="binding site" evidence="11">
    <location>
        <position position="194"/>
    </location>
    <ligand>
        <name>Ca(2+)</name>
        <dbReference type="ChEBI" id="CHEBI:29108"/>
        <label>2</label>
    </ligand>
</feature>
<evidence type="ECO:0000256" key="2">
    <source>
        <dbReference type="ARBA" id="ARBA00006873"/>
    </source>
</evidence>
<feature type="binding site" evidence="11">
    <location>
        <position position="79"/>
    </location>
    <ligand>
        <name>Ca(2+)</name>
        <dbReference type="ChEBI" id="CHEBI:29108"/>
        <label>1</label>
    </ligand>
</feature>
<feature type="signal peptide" evidence="13">
    <location>
        <begin position="1"/>
        <end position="26"/>
    </location>
</feature>
<evidence type="ECO:0000256" key="3">
    <source>
        <dbReference type="ARBA" id="ARBA00022559"/>
    </source>
</evidence>
<keyword evidence="4 13" id="KW-0349">Heme</keyword>
<protein>
    <recommendedName>
        <fullName evidence="13">Peroxidase</fullName>
        <ecNumber evidence="13">1.11.1.7</ecNumber>
    </recommendedName>
</protein>
<comment type="function">
    <text evidence="13">Removal of H(2)O(2), oxidation of toxic reductants, biosynthesis and degradation of lignin, suberization, auxin catabolism, response to environmental stresses such as wounding, pathogen attack and oxidative stress.</text>
</comment>
<keyword evidence="13" id="KW-0376">Hydrogen peroxide</keyword>
<comment type="caution">
    <text evidence="15">The sequence shown here is derived from an EMBL/GenBank/DDBJ whole genome shotgun (WGS) entry which is preliminary data.</text>
</comment>
<feature type="chain" id="PRO_5044527568" description="Peroxidase" evidence="13">
    <location>
        <begin position="27"/>
        <end position="331"/>
    </location>
</feature>
<dbReference type="GO" id="GO:0046872">
    <property type="term" value="F:metal ion binding"/>
    <property type="evidence" value="ECO:0007669"/>
    <property type="project" value="UniProtKB-UniRule"/>
</dbReference>
<dbReference type="PANTHER" id="PTHR31517:SF48">
    <property type="entry name" value="PEROXIDASE 16-RELATED"/>
    <property type="match status" value="1"/>
</dbReference>
<feature type="binding site" evidence="11">
    <location>
        <position position="90"/>
    </location>
    <ligand>
        <name>Ca(2+)</name>
        <dbReference type="ChEBI" id="CHEBI:29108"/>
        <label>1</label>
    </ligand>
</feature>
<feature type="domain" description="Plant heme peroxidase family profile" evidence="14">
    <location>
        <begin position="28"/>
        <end position="325"/>
    </location>
</feature>
<dbReference type="GO" id="GO:0005576">
    <property type="term" value="C:extracellular region"/>
    <property type="evidence" value="ECO:0007669"/>
    <property type="project" value="UniProtKB-SubCell"/>
</dbReference>
<dbReference type="GO" id="GO:0020037">
    <property type="term" value="F:heme binding"/>
    <property type="evidence" value="ECO:0007669"/>
    <property type="project" value="UniProtKB-UniRule"/>
</dbReference>
<dbReference type="Gene3D" id="1.10.420.10">
    <property type="entry name" value="Peroxidase, domain 2"/>
    <property type="match status" value="1"/>
</dbReference>
<evidence type="ECO:0000256" key="12">
    <source>
        <dbReference type="PIRSR" id="PIRSR600823-5"/>
    </source>
</evidence>
<proteinExistence type="inferred from homology"/>
<name>A0ABD1YJ21_9MARC</name>
<feature type="binding site" evidence="11">
    <location>
        <position position="248"/>
    </location>
    <ligand>
        <name>Ca(2+)</name>
        <dbReference type="ChEBI" id="CHEBI:29108"/>
        <label>2</label>
    </ligand>
</feature>
<dbReference type="EMBL" id="JBHFFA010000004">
    <property type="protein sequence ID" value="KAL2629482.1"/>
    <property type="molecule type" value="Genomic_DNA"/>
</dbReference>
<feature type="binding site" evidence="10">
    <location>
        <position position="163"/>
    </location>
    <ligand>
        <name>substrate</name>
    </ligand>
</feature>
<evidence type="ECO:0000259" key="14">
    <source>
        <dbReference type="PROSITE" id="PS50873"/>
    </source>
</evidence>
<feature type="binding site" evidence="11">
    <location>
        <position position="255"/>
    </location>
    <ligand>
        <name>Ca(2+)</name>
        <dbReference type="ChEBI" id="CHEBI:29108"/>
        <label>2</label>
    </ligand>
</feature>
<dbReference type="PROSITE" id="PS50873">
    <property type="entry name" value="PEROXIDASE_4"/>
    <property type="match status" value="1"/>
</dbReference>
<feature type="binding site" evidence="11">
    <location>
        <position position="77"/>
    </location>
    <ligand>
        <name>Ca(2+)</name>
        <dbReference type="ChEBI" id="CHEBI:29108"/>
        <label>1</label>
    </ligand>
</feature>
<evidence type="ECO:0000256" key="9">
    <source>
        <dbReference type="PIRSR" id="PIRSR600823-1"/>
    </source>
</evidence>
<feature type="disulfide bond" evidence="12">
    <location>
        <begin position="200"/>
        <end position="235"/>
    </location>
</feature>
<keyword evidence="11 13" id="KW-0106">Calcium</keyword>
<dbReference type="GO" id="GO:0042744">
    <property type="term" value="P:hydrogen peroxide catabolic process"/>
    <property type="evidence" value="ECO:0007669"/>
    <property type="project" value="UniProtKB-KW"/>
</dbReference>
<evidence type="ECO:0000256" key="10">
    <source>
        <dbReference type="PIRSR" id="PIRSR600823-2"/>
    </source>
</evidence>
<dbReference type="InterPro" id="IPR010255">
    <property type="entry name" value="Haem_peroxidase_sf"/>
</dbReference>
<keyword evidence="13" id="KW-0964">Secreted</keyword>
<keyword evidence="8 12" id="KW-1015">Disulfide bond</keyword>
<dbReference type="FunFam" id="1.10.420.10:FF:000001">
    <property type="entry name" value="Peroxidase"/>
    <property type="match status" value="1"/>
</dbReference>
<evidence type="ECO:0000256" key="5">
    <source>
        <dbReference type="ARBA" id="ARBA00022723"/>
    </source>
</evidence>
<sequence length="331" mass="36029">MDSYDRMHSLTTLAVILLATVTDVLSSSDSSDFYNQTCPQAPTIVQNTVHDIMQKNKGIAAGVLQLQFHDCIITGCDGSILLSSPDNTSEKDALKSSLRGFTEIDQIKSAVEAECPGVVSCADILALAARDGVVEVAGKGWFVTLGRKDGMESNNSDVPLVHPGAFMSYDELVDTFAAKGFTAEEMITLSGAHTLGRAVCGLPPIQIRYYQYNGTIGSVDPSIDPNFARSVKQMCPMDTKSRVPVPLDLTNTTFDNKYYQAVLANQGVLKSDASLITNPDGRKLVTRYSQSDSDFQRDFGAVMEKLINQRWAKDGEIRRSWSAMNTDSISL</sequence>
<evidence type="ECO:0000256" key="7">
    <source>
        <dbReference type="ARBA" id="ARBA00023004"/>
    </source>
</evidence>
<feature type="binding site" description="axial binding residue" evidence="11">
    <location>
        <position position="193"/>
    </location>
    <ligand>
        <name>heme b</name>
        <dbReference type="ChEBI" id="CHEBI:60344"/>
    </ligand>
    <ligandPart>
        <name>Fe</name>
        <dbReference type="ChEBI" id="CHEBI:18248"/>
    </ligandPart>
</feature>
<dbReference type="EC" id="1.11.1.7" evidence="13"/>
<dbReference type="CDD" id="cd00693">
    <property type="entry name" value="secretory_peroxidase"/>
    <property type="match status" value="1"/>
</dbReference>
<evidence type="ECO:0000313" key="15">
    <source>
        <dbReference type="EMBL" id="KAL2629482.1"/>
    </source>
</evidence>
<dbReference type="GO" id="GO:0140825">
    <property type="term" value="F:lactoperoxidase activity"/>
    <property type="evidence" value="ECO:0007669"/>
    <property type="project" value="UniProtKB-EC"/>
</dbReference>
<dbReference type="AlphaFoldDB" id="A0ABD1YJ21"/>
<evidence type="ECO:0000256" key="8">
    <source>
        <dbReference type="ARBA" id="ARBA00023157"/>
    </source>
</evidence>
<evidence type="ECO:0000256" key="13">
    <source>
        <dbReference type="RuleBase" id="RU362060"/>
    </source>
</evidence>
<dbReference type="SUPFAM" id="SSF48113">
    <property type="entry name" value="Heme-dependent peroxidases"/>
    <property type="match status" value="1"/>
</dbReference>
<feature type="active site" description="Proton acceptor" evidence="9">
    <location>
        <position position="69"/>
    </location>
</feature>
<feature type="disulfide bond" evidence="12">
    <location>
        <begin position="71"/>
        <end position="76"/>
    </location>
</feature>
<dbReference type="PRINTS" id="PR00461">
    <property type="entry name" value="PLPEROXIDASE"/>
</dbReference>
<feature type="binding site" evidence="11">
    <location>
        <position position="70"/>
    </location>
    <ligand>
        <name>Ca(2+)</name>
        <dbReference type="ChEBI" id="CHEBI:29108"/>
        <label>1</label>
    </ligand>
</feature>
<comment type="catalytic activity">
    <reaction evidence="1 13">
        <text>2 a phenolic donor + H2O2 = 2 a phenolic radical donor + 2 H2O</text>
        <dbReference type="Rhea" id="RHEA:56136"/>
        <dbReference type="ChEBI" id="CHEBI:15377"/>
        <dbReference type="ChEBI" id="CHEBI:16240"/>
        <dbReference type="ChEBI" id="CHEBI:139520"/>
        <dbReference type="ChEBI" id="CHEBI:139521"/>
        <dbReference type="EC" id="1.11.1.7"/>
    </reaction>
</comment>
<dbReference type="Gene3D" id="1.10.520.10">
    <property type="match status" value="1"/>
</dbReference>
<feature type="binding site" evidence="11">
    <location>
        <position position="75"/>
    </location>
    <ligand>
        <name>Ca(2+)</name>
        <dbReference type="ChEBI" id="CHEBI:29108"/>
        <label>1</label>
    </ligand>
</feature>
<gene>
    <name evidence="15" type="ORF">R1flu_014168</name>
</gene>
<evidence type="ECO:0000256" key="11">
    <source>
        <dbReference type="PIRSR" id="PIRSR600823-3"/>
    </source>
</evidence>
<dbReference type="InterPro" id="IPR000823">
    <property type="entry name" value="Peroxidase_pln"/>
</dbReference>
<dbReference type="GO" id="GO:0006979">
    <property type="term" value="P:response to oxidative stress"/>
    <property type="evidence" value="ECO:0007669"/>
    <property type="project" value="UniProtKB-UniRule"/>
</dbReference>
<comment type="cofactor">
    <cofactor evidence="11 13">
        <name>heme b</name>
        <dbReference type="ChEBI" id="CHEBI:60344"/>
    </cofactor>
    <text evidence="11 13">Binds 1 heme b (iron(II)-protoporphyrin IX) group per subunit.</text>
</comment>
<comment type="cofactor">
    <cofactor evidence="11 13">
        <name>Ca(2+)</name>
        <dbReference type="ChEBI" id="CHEBI:29108"/>
    </cofactor>
    <text evidence="11 13">Binds 2 calcium ions per subunit.</text>
</comment>
<keyword evidence="16" id="KW-1185">Reference proteome</keyword>
<keyword evidence="3 13" id="KW-0575">Peroxidase</keyword>
<accession>A0ABD1YJ21</accession>
<evidence type="ECO:0000256" key="4">
    <source>
        <dbReference type="ARBA" id="ARBA00022617"/>
    </source>
</evidence>
<comment type="subcellular location">
    <subcellularLocation>
        <location evidence="13">Secreted</location>
    </subcellularLocation>
</comment>
<dbReference type="Pfam" id="PF00141">
    <property type="entry name" value="peroxidase"/>
    <property type="match status" value="1"/>
</dbReference>
<evidence type="ECO:0000256" key="6">
    <source>
        <dbReference type="ARBA" id="ARBA00023002"/>
    </source>
</evidence>
<keyword evidence="7 11" id="KW-0408">Iron</keyword>
<dbReference type="PROSITE" id="PS00435">
    <property type="entry name" value="PEROXIDASE_1"/>
    <property type="match status" value="1"/>
</dbReference>